<dbReference type="RefSeq" id="WP_129352748.1">
    <property type="nucleotide sequence ID" value="NZ_CP026538.1"/>
</dbReference>
<dbReference type="AlphaFoldDB" id="A0A4P6HRB0"/>
<evidence type="ECO:0000313" key="3">
    <source>
        <dbReference type="Proteomes" id="UP000293296"/>
    </source>
</evidence>
<proteinExistence type="predicted"/>
<accession>A0A4P6HRB0</accession>
<reference evidence="2 3" key="1">
    <citation type="submission" date="2018-02" db="EMBL/GenBank/DDBJ databases">
        <title>Genome sequence of Desulfovibrio carbinolicus DSM 3852.</title>
        <authorList>
            <person name="Wilbanks E."/>
            <person name="Skennerton C.T."/>
            <person name="Orphan V.J."/>
        </authorList>
    </citation>
    <scope>NUCLEOTIDE SEQUENCE [LARGE SCALE GENOMIC DNA]</scope>
    <source>
        <strain evidence="2 3">DSM 3852</strain>
    </source>
</reference>
<feature type="compositionally biased region" description="Basic and acidic residues" evidence="1">
    <location>
        <begin position="49"/>
        <end position="67"/>
    </location>
</feature>
<feature type="region of interest" description="Disordered" evidence="1">
    <location>
        <begin position="41"/>
        <end position="106"/>
    </location>
</feature>
<dbReference type="Proteomes" id="UP000293296">
    <property type="component" value="Chromosome"/>
</dbReference>
<keyword evidence="3" id="KW-1185">Reference proteome</keyword>
<protein>
    <submittedName>
        <fullName evidence="2">Uncharacterized protein</fullName>
    </submittedName>
</protein>
<sequence>MPIDLTNVIQAMPYVQNVAHAELVSPEAQLAASQALTQQALAEQSKQTQRIEKQDEMDSVRDEDKRRGAGQPRQRRAKAAQPEPDEKATQASNPTPFAGHIINMKV</sequence>
<dbReference type="KEGG" id="dcb:C3Y92_11535"/>
<dbReference type="EMBL" id="CP026538">
    <property type="protein sequence ID" value="QAZ67818.1"/>
    <property type="molecule type" value="Genomic_DNA"/>
</dbReference>
<evidence type="ECO:0000313" key="2">
    <source>
        <dbReference type="EMBL" id="QAZ67818.1"/>
    </source>
</evidence>
<evidence type="ECO:0000256" key="1">
    <source>
        <dbReference type="SAM" id="MobiDB-lite"/>
    </source>
</evidence>
<gene>
    <name evidence="2" type="ORF">C3Y92_11535</name>
</gene>
<organism evidence="2 3">
    <name type="scientific">Solidesulfovibrio carbinolicus</name>
    <dbReference type="NCBI Taxonomy" id="296842"/>
    <lineage>
        <taxon>Bacteria</taxon>
        <taxon>Pseudomonadati</taxon>
        <taxon>Thermodesulfobacteriota</taxon>
        <taxon>Desulfovibrionia</taxon>
        <taxon>Desulfovibrionales</taxon>
        <taxon>Desulfovibrionaceae</taxon>
        <taxon>Solidesulfovibrio</taxon>
    </lineage>
</organism>
<name>A0A4P6HRB0_9BACT</name>